<protein>
    <submittedName>
        <fullName evidence="1">Uncharacterized protein</fullName>
    </submittedName>
</protein>
<keyword evidence="2" id="KW-1185">Reference proteome</keyword>
<comment type="caution">
    <text evidence="1">The sequence shown here is derived from an EMBL/GenBank/DDBJ whole genome shotgun (WGS) entry which is preliminary data.</text>
</comment>
<evidence type="ECO:0000313" key="2">
    <source>
        <dbReference type="Proteomes" id="UP000285648"/>
    </source>
</evidence>
<organism evidence="1 2">
    <name type="scientific">Brenneria alni</name>
    <dbReference type="NCBI Taxonomy" id="71656"/>
    <lineage>
        <taxon>Bacteria</taxon>
        <taxon>Pseudomonadati</taxon>
        <taxon>Pseudomonadota</taxon>
        <taxon>Gammaproteobacteria</taxon>
        <taxon>Enterobacterales</taxon>
        <taxon>Pectobacteriaceae</taxon>
        <taxon>Brenneria</taxon>
    </lineage>
</organism>
<dbReference type="RefSeq" id="WP_121574779.1">
    <property type="nucleotide sequence ID" value="NZ_MJLZ01000015.1"/>
</dbReference>
<evidence type="ECO:0000313" key="1">
    <source>
        <dbReference type="EMBL" id="RLM24765.1"/>
    </source>
</evidence>
<name>A0A421DPN1_9GAMM</name>
<dbReference type="Proteomes" id="UP000285648">
    <property type="component" value="Unassembled WGS sequence"/>
</dbReference>
<sequence length="91" mass="10212">MAIITIEHKGNVLELVDDINEYGVAYYVKLEKSVVAANGKTVSSVGYNGDVMAVFNRTDSEDVIKKNMLSSYENLFISTLWVEPEFNDDDE</sequence>
<accession>A0A421DPN1</accession>
<proteinExistence type="predicted"/>
<dbReference type="EMBL" id="MJLZ01000015">
    <property type="protein sequence ID" value="RLM24765.1"/>
    <property type="molecule type" value="Genomic_DNA"/>
</dbReference>
<reference evidence="1 2" key="1">
    <citation type="submission" date="2016-09" db="EMBL/GenBank/DDBJ databases">
        <authorList>
            <person name="Doonan J."/>
            <person name="Pachebat J.A."/>
            <person name="Golyshin P.N."/>
            <person name="Denman S."/>
            <person name="Mcdonald J.E."/>
        </authorList>
    </citation>
    <scope>NUCLEOTIDE SEQUENCE [LARGE SCALE GENOMIC DNA]</scope>
    <source>
        <strain evidence="1 2">NCPPB 3934</strain>
    </source>
</reference>
<dbReference type="AlphaFoldDB" id="A0A421DPN1"/>
<gene>
    <name evidence="1" type="ORF">BIY29_08600</name>
</gene>